<evidence type="ECO:0000256" key="1">
    <source>
        <dbReference type="ARBA" id="ARBA00022448"/>
    </source>
</evidence>
<dbReference type="GO" id="GO:0009055">
    <property type="term" value="F:electron transfer activity"/>
    <property type="evidence" value="ECO:0007669"/>
    <property type="project" value="InterPro"/>
</dbReference>
<name>A0A1H9Z115_9FIRM</name>
<dbReference type="GO" id="GO:0010181">
    <property type="term" value="F:FMN binding"/>
    <property type="evidence" value="ECO:0007669"/>
    <property type="project" value="InterPro"/>
</dbReference>
<comment type="subcellular location">
    <subcellularLocation>
        <location evidence="6">Cell membrane</location>
        <topology evidence="6">Single-pass membrane protein</topology>
    </subcellularLocation>
</comment>
<comment type="subunit">
    <text evidence="6">The complex is composed of six subunits: RnfA, RnfB, RnfC, RnfD, RnfE and RnfG.</text>
</comment>
<reference evidence="8 9" key="1">
    <citation type="submission" date="2016-10" db="EMBL/GenBank/DDBJ databases">
        <authorList>
            <person name="de Groot N.N."/>
        </authorList>
    </citation>
    <scope>NUCLEOTIDE SEQUENCE [LARGE SCALE GENOMIC DNA]</scope>
    <source>
        <strain evidence="8 9">DSM 18979</strain>
    </source>
</reference>
<evidence type="ECO:0000256" key="4">
    <source>
        <dbReference type="ARBA" id="ARBA00022643"/>
    </source>
</evidence>
<sequence length="189" mass="20567">MREIIKLGLILLIITSVAGLILGITNDITQEIIQERALEETREALVTLLPEAEEFDIIEEAELLDRRFIQEIYSGSKNGEIVGYTIKVNPQGYDGRIEMLVGISSEGTITGVKIGDHTETPGLGSKIADASYIDQFVDRGTEEEFISTLGGETGEQYIEAISGATVSSDAVVDGVNSARSLFVEELQDR</sequence>
<dbReference type="OrthoDB" id="9794010at2"/>
<dbReference type="GO" id="GO:0005886">
    <property type="term" value="C:plasma membrane"/>
    <property type="evidence" value="ECO:0007669"/>
    <property type="project" value="UniProtKB-SubCell"/>
</dbReference>
<keyword evidence="6" id="KW-1278">Translocase</keyword>
<evidence type="ECO:0000256" key="2">
    <source>
        <dbReference type="ARBA" id="ARBA00022553"/>
    </source>
</evidence>
<dbReference type="AlphaFoldDB" id="A0A1H9Z115"/>
<evidence type="ECO:0000256" key="5">
    <source>
        <dbReference type="ARBA" id="ARBA00022982"/>
    </source>
</evidence>
<protein>
    <recommendedName>
        <fullName evidence="6">Ion-translocating oxidoreductase complex subunit G</fullName>
        <ecNumber evidence="6">7.-.-.-</ecNumber>
    </recommendedName>
    <alternativeName>
        <fullName evidence="6">Rnf electron transport complex subunit G</fullName>
    </alternativeName>
</protein>
<keyword evidence="2 6" id="KW-0597">Phosphoprotein</keyword>
<comment type="cofactor">
    <cofactor evidence="6">
        <name>FMN</name>
        <dbReference type="ChEBI" id="CHEBI:58210"/>
    </cofactor>
</comment>
<dbReference type="EC" id="7.-.-.-" evidence="6"/>
<dbReference type="InterPro" id="IPR007329">
    <property type="entry name" value="FMN-bd"/>
</dbReference>
<keyword evidence="4 6" id="KW-0288">FMN</keyword>
<evidence type="ECO:0000313" key="8">
    <source>
        <dbReference type="EMBL" id="SES75190.1"/>
    </source>
</evidence>
<dbReference type="PANTHER" id="PTHR36118">
    <property type="entry name" value="ION-TRANSLOCATING OXIDOREDUCTASE COMPLEX SUBUNIT G"/>
    <property type="match status" value="1"/>
</dbReference>
<dbReference type="SMART" id="SM00900">
    <property type="entry name" value="FMN_bind"/>
    <property type="match status" value="1"/>
</dbReference>
<evidence type="ECO:0000259" key="7">
    <source>
        <dbReference type="SMART" id="SM00900"/>
    </source>
</evidence>
<proteinExistence type="inferred from homology"/>
<evidence type="ECO:0000256" key="6">
    <source>
        <dbReference type="HAMAP-Rule" id="MF_00479"/>
    </source>
</evidence>
<comment type="function">
    <text evidence="6">Part of a membrane-bound complex that couples electron transfer with translocation of ions across the membrane.</text>
</comment>
<accession>A0A1H9Z115</accession>
<dbReference type="RefSeq" id="WP_090438764.1">
    <property type="nucleotide sequence ID" value="NZ_FOHU01000001.1"/>
</dbReference>
<evidence type="ECO:0000256" key="3">
    <source>
        <dbReference type="ARBA" id="ARBA00022630"/>
    </source>
</evidence>
<gene>
    <name evidence="6" type="primary">rnfG</name>
    <name evidence="8" type="ORF">SAMN05660297_00504</name>
</gene>
<dbReference type="InterPro" id="IPR010209">
    <property type="entry name" value="Ion_transpt_RnfG/RsxG"/>
</dbReference>
<dbReference type="PIRSF" id="PIRSF006091">
    <property type="entry name" value="E_trnsport_RnfG"/>
    <property type="match status" value="1"/>
</dbReference>
<keyword evidence="6" id="KW-0812">Transmembrane</keyword>
<dbReference type="PANTHER" id="PTHR36118:SF1">
    <property type="entry name" value="ION-TRANSLOCATING OXIDOREDUCTASE COMPLEX SUBUNIT G"/>
    <property type="match status" value="1"/>
</dbReference>
<keyword evidence="3 6" id="KW-0285">Flavoprotein</keyword>
<dbReference type="STRING" id="426128.SAMN05660297_00504"/>
<keyword evidence="5 6" id="KW-0249">Electron transport</keyword>
<dbReference type="Proteomes" id="UP000199568">
    <property type="component" value="Unassembled WGS sequence"/>
</dbReference>
<dbReference type="NCBIfam" id="TIGR01947">
    <property type="entry name" value="rnfG"/>
    <property type="match status" value="1"/>
</dbReference>
<dbReference type="HAMAP" id="MF_00479">
    <property type="entry name" value="RsxG_RnfG"/>
    <property type="match status" value="1"/>
</dbReference>
<keyword evidence="1 6" id="KW-0813">Transport</keyword>
<keyword evidence="9" id="KW-1185">Reference proteome</keyword>
<keyword evidence="6" id="KW-1133">Transmembrane helix</keyword>
<organism evidence="8 9">
    <name type="scientific">Natronincola peptidivorans</name>
    <dbReference type="NCBI Taxonomy" id="426128"/>
    <lineage>
        <taxon>Bacteria</taxon>
        <taxon>Bacillati</taxon>
        <taxon>Bacillota</taxon>
        <taxon>Clostridia</taxon>
        <taxon>Peptostreptococcales</taxon>
        <taxon>Natronincolaceae</taxon>
        <taxon>Natronincola</taxon>
    </lineage>
</organism>
<dbReference type="GO" id="GO:0022900">
    <property type="term" value="P:electron transport chain"/>
    <property type="evidence" value="ECO:0007669"/>
    <property type="project" value="UniProtKB-UniRule"/>
</dbReference>
<evidence type="ECO:0000313" key="9">
    <source>
        <dbReference type="Proteomes" id="UP000199568"/>
    </source>
</evidence>
<keyword evidence="6" id="KW-1003">Cell membrane</keyword>
<comment type="similarity">
    <text evidence="6">Belongs to the RnfG family.</text>
</comment>
<keyword evidence="6" id="KW-0472">Membrane</keyword>
<dbReference type="EMBL" id="FOHU01000001">
    <property type="protein sequence ID" value="SES75190.1"/>
    <property type="molecule type" value="Genomic_DNA"/>
</dbReference>
<feature type="modified residue" description="FMN phosphoryl threonine" evidence="6">
    <location>
        <position position="165"/>
    </location>
</feature>
<dbReference type="Pfam" id="PF04205">
    <property type="entry name" value="FMN_bind"/>
    <property type="match status" value="1"/>
</dbReference>
<feature type="domain" description="FMN-binding" evidence="7">
    <location>
        <begin position="92"/>
        <end position="182"/>
    </location>
</feature>